<reference evidence="2 3" key="1">
    <citation type="submission" date="2020-08" db="EMBL/GenBank/DDBJ databases">
        <authorList>
            <person name="Mo P."/>
        </authorList>
    </citation>
    <scope>NUCLEOTIDE SEQUENCE [LARGE SCALE GENOMIC DNA]</scope>
    <source>
        <strain evidence="2 3">CGMCC 4.1532</strain>
    </source>
</reference>
<evidence type="ECO:0000313" key="2">
    <source>
        <dbReference type="EMBL" id="QNG52098.1"/>
    </source>
</evidence>
<name>A0A7G7MH37_9PSEU</name>
<dbReference type="Pfam" id="PF00378">
    <property type="entry name" value="ECH_1"/>
    <property type="match status" value="1"/>
</dbReference>
<dbReference type="GO" id="GO:0003824">
    <property type="term" value="F:catalytic activity"/>
    <property type="evidence" value="ECO:0007669"/>
    <property type="project" value="UniProtKB-ARBA"/>
</dbReference>
<dbReference type="InterPro" id="IPR001753">
    <property type="entry name" value="Enoyl-CoA_hydra/iso"/>
</dbReference>
<keyword evidence="3" id="KW-1185">Reference proteome</keyword>
<dbReference type="Proteomes" id="UP000515728">
    <property type="component" value="Chromosome"/>
</dbReference>
<dbReference type="PANTHER" id="PTHR43684">
    <property type="match status" value="1"/>
</dbReference>
<evidence type="ECO:0000256" key="1">
    <source>
        <dbReference type="ARBA" id="ARBA00005254"/>
    </source>
</evidence>
<dbReference type="PANTHER" id="PTHR43684:SF4">
    <property type="entry name" value="ENOYL-COA HYDRATASE_ISOMERASE FAMILY PROTEIN (AFU_ORTHOLOGUE AFUA_1G01890)"/>
    <property type="match status" value="1"/>
</dbReference>
<dbReference type="Gene3D" id="3.90.226.10">
    <property type="entry name" value="2-enoyl-CoA Hydratase, Chain A, domain 1"/>
    <property type="match status" value="1"/>
</dbReference>
<protein>
    <submittedName>
        <fullName evidence="2">Enoyl-CoA hydratase/isomerase family protein</fullName>
    </submittedName>
</protein>
<dbReference type="EMBL" id="CP060131">
    <property type="protein sequence ID" value="QNG52098.1"/>
    <property type="molecule type" value="Genomic_DNA"/>
</dbReference>
<organism evidence="2 3">
    <name type="scientific">Pseudonocardia petroleophila</name>
    <dbReference type="NCBI Taxonomy" id="37331"/>
    <lineage>
        <taxon>Bacteria</taxon>
        <taxon>Bacillati</taxon>
        <taxon>Actinomycetota</taxon>
        <taxon>Actinomycetes</taxon>
        <taxon>Pseudonocardiales</taxon>
        <taxon>Pseudonocardiaceae</taxon>
        <taxon>Pseudonocardia</taxon>
    </lineage>
</organism>
<evidence type="ECO:0000313" key="3">
    <source>
        <dbReference type="Proteomes" id="UP000515728"/>
    </source>
</evidence>
<comment type="similarity">
    <text evidence="1">Belongs to the enoyl-CoA hydratase/isomerase family.</text>
</comment>
<gene>
    <name evidence="2" type="ORF">H6H00_29295</name>
</gene>
<dbReference type="InterPro" id="IPR051053">
    <property type="entry name" value="ECH/Chromodomain_protein"/>
</dbReference>
<dbReference type="RefSeq" id="WP_185718848.1">
    <property type="nucleotide sequence ID" value="NZ_BAAAWI010000001.1"/>
</dbReference>
<dbReference type="AlphaFoldDB" id="A0A7G7MH37"/>
<dbReference type="CDD" id="cd06558">
    <property type="entry name" value="crotonase-like"/>
    <property type="match status" value="1"/>
</dbReference>
<dbReference type="SUPFAM" id="SSF52096">
    <property type="entry name" value="ClpP/crotonase"/>
    <property type="match status" value="1"/>
</dbReference>
<dbReference type="KEGG" id="ppel:H6H00_29295"/>
<accession>A0A7G7MH37</accession>
<dbReference type="InterPro" id="IPR029045">
    <property type="entry name" value="ClpP/crotonase-like_dom_sf"/>
</dbReference>
<proteinExistence type="inferred from homology"/>
<sequence length="278" mass="30107">MQLKVTTVDVADTGVATVTLNRPERGNSWTGRMHAEYRWIMAELERDDRVRVAVLTGAGRTFCVGADTRALSGYVGGDGYDGGLRDEVANPGYGVRPEFDADVSWQLGLRFPLICAVNGACAGIALAMAAYSDIRFGMVDAKITTATAKLAMPVEYGLSWILPRIIGLTHAADVLLSGRILRAQELGDMGFFTKVLGPDEFPGAVTEYAEMLAALSPTALTVTKRQLYDDLLASNPAASVNRSTELIGELMRRPDYGEGVRALVEKRAPRFGRSEEEQ</sequence>